<dbReference type="PANTHER" id="PTHR40076:SF1">
    <property type="entry name" value="MEMBRANE PROTEIN"/>
    <property type="match status" value="1"/>
</dbReference>
<comment type="caution">
    <text evidence="2">The sequence shown here is derived from an EMBL/GenBank/DDBJ whole genome shotgun (WGS) entry which is preliminary data.</text>
</comment>
<keyword evidence="1" id="KW-0472">Membrane</keyword>
<dbReference type="InterPro" id="IPR010380">
    <property type="entry name" value="DUF975"/>
</dbReference>
<keyword evidence="1" id="KW-1133">Transmembrane helix</keyword>
<name>A0ABW1UJ55_9LACO</name>
<feature type="transmembrane region" description="Helical" evidence="1">
    <location>
        <begin position="20"/>
        <end position="39"/>
    </location>
</feature>
<organism evidence="2 3">
    <name type="scientific">Lactiplantibacillus daoliensis</name>
    <dbReference type="NCBI Taxonomy" id="2559916"/>
    <lineage>
        <taxon>Bacteria</taxon>
        <taxon>Bacillati</taxon>
        <taxon>Bacillota</taxon>
        <taxon>Bacilli</taxon>
        <taxon>Lactobacillales</taxon>
        <taxon>Lactobacillaceae</taxon>
        <taxon>Lactiplantibacillus</taxon>
    </lineage>
</organism>
<reference evidence="3" key="1">
    <citation type="journal article" date="2019" name="Int. J. Syst. Evol. Microbiol.">
        <title>The Global Catalogue of Microorganisms (GCM) 10K type strain sequencing project: providing services to taxonomists for standard genome sequencing and annotation.</title>
        <authorList>
            <consortium name="The Broad Institute Genomics Platform"/>
            <consortium name="The Broad Institute Genome Sequencing Center for Infectious Disease"/>
            <person name="Wu L."/>
            <person name="Ma J."/>
        </authorList>
    </citation>
    <scope>NUCLEOTIDE SEQUENCE [LARGE SCALE GENOMIC DNA]</scope>
    <source>
        <strain evidence="3">CCM 8934</strain>
    </source>
</reference>
<proteinExistence type="predicted"/>
<sequence length="248" mass="27833">MKTRGELKQEVKQLFKGHWISAILLCIVVSLLSVFGILTQASNGVNNSTSHTPTDYSQFSHLPAFSWQELTVIAGAMVVGLAIQLVFYFVVKIFAIGTVYSMLDWVRNPQREIHPVSDSTIGFTKAYAWPIICLQICQSVLVFLWSLLLIVPGIIKAFAYSQTYFVYKDLLAATPAGQPRPRYRDAITRSRQLMVGHKFEYFVLQLSFIGWAILSGLTMGIGQLWLTPYRFGVFAAYYDNLVALDSAA</sequence>
<evidence type="ECO:0000313" key="2">
    <source>
        <dbReference type="EMBL" id="MFC6295917.1"/>
    </source>
</evidence>
<keyword evidence="1" id="KW-0812">Transmembrane</keyword>
<dbReference type="Pfam" id="PF06161">
    <property type="entry name" value="DUF975"/>
    <property type="match status" value="1"/>
</dbReference>
<dbReference type="RefSeq" id="WP_137607092.1">
    <property type="nucleotide sequence ID" value="NZ_BJDH01000004.1"/>
</dbReference>
<gene>
    <name evidence="2" type="ORF">ACFQH1_11955</name>
</gene>
<evidence type="ECO:0000256" key="1">
    <source>
        <dbReference type="SAM" id="Phobius"/>
    </source>
</evidence>
<dbReference type="Proteomes" id="UP001596227">
    <property type="component" value="Unassembled WGS sequence"/>
</dbReference>
<feature type="transmembrane region" description="Helical" evidence="1">
    <location>
        <begin position="201"/>
        <end position="226"/>
    </location>
</feature>
<evidence type="ECO:0000313" key="3">
    <source>
        <dbReference type="Proteomes" id="UP001596227"/>
    </source>
</evidence>
<dbReference type="EMBL" id="JBHSSB010000032">
    <property type="protein sequence ID" value="MFC6295917.1"/>
    <property type="molecule type" value="Genomic_DNA"/>
</dbReference>
<keyword evidence="3" id="KW-1185">Reference proteome</keyword>
<dbReference type="PANTHER" id="PTHR40076">
    <property type="entry name" value="MEMBRANE PROTEIN-RELATED"/>
    <property type="match status" value="1"/>
</dbReference>
<protein>
    <submittedName>
        <fullName evidence="2">DUF975 family protein</fullName>
    </submittedName>
</protein>
<accession>A0ABW1UJ55</accession>
<feature type="transmembrane region" description="Helical" evidence="1">
    <location>
        <begin position="126"/>
        <end position="151"/>
    </location>
</feature>